<evidence type="ECO:0000313" key="3">
    <source>
        <dbReference type="Proteomes" id="UP000253034"/>
    </source>
</evidence>
<protein>
    <submittedName>
        <fullName evidence="2">Uncharacterized protein DUF3343</fullName>
    </submittedName>
</protein>
<organism evidence="2 3">
    <name type="scientific">Anaerobacterium chartisolvens</name>
    <dbReference type="NCBI Taxonomy" id="1297424"/>
    <lineage>
        <taxon>Bacteria</taxon>
        <taxon>Bacillati</taxon>
        <taxon>Bacillota</taxon>
        <taxon>Clostridia</taxon>
        <taxon>Eubacteriales</taxon>
        <taxon>Oscillospiraceae</taxon>
        <taxon>Anaerobacterium</taxon>
    </lineage>
</organism>
<dbReference type="Pfam" id="PF11823">
    <property type="entry name" value="Se_S_carrier"/>
    <property type="match status" value="1"/>
</dbReference>
<dbReference type="EMBL" id="QPJT01000021">
    <property type="protein sequence ID" value="RCX12553.1"/>
    <property type="molecule type" value="Genomic_DNA"/>
</dbReference>
<evidence type="ECO:0000259" key="1">
    <source>
        <dbReference type="Pfam" id="PF11823"/>
    </source>
</evidence>
<evidence type="ECO:0000313" key="2">
    <source>
        <dbReference type="EMBL" id="RCX12553.1"/>
    </source>
</evidence>
<name>A0A369AU54_9FIRM</name>
<dbReference type="Proteomes" id="UP000253034">
    <property type="component" value="Unassembled WGS sequence"/>
</dbReference>
<keyword evidence="3" id="KW-1185">Reference proteome</keyword>
<dbReference type="AlphaFoldDB" id="A0A369AU54"/>
<comment type="caution">
    <text evidence="2">The sequence shown here is derived from an EMBL/GenBank/DDBJ whole genome shotgun (WGS) entry which is preliminary data.</text>
</comment>
<sequence>MSQDEYLIIARNTGQMLLVDKLMRDNLIKAEIVPAPPRPGMACTKAVKISGGDLCRAEEILAAMSVNVNEILKSEGLKLQSILDAKAGEANDIS</sequence>
<proteinExistence type="predicted"/>
<accession>A0A369AU54</accession>
<feature type="domain" description="Putative Se/S carrier protein-like" evidence="1">
    <location>
        <begin position="5"/>
        <end position="72"/>
    </location>
</feature>
<dbReference type="RefSeq" id="WP_170138191.1">
    <property type="nucleotide sequence ID" value="NZ_QPJT01000021.1"/>
</dbReference>
<reference evidence="2 3" key="1">
    <citation type="submission" date="2018-07" db="EMBL/GenBank/DDBJ databases">
        <title>Genomic Encyclopedia of Type Strains, Phase IV (KMG-IV): sequencing the most valuable type-strain genomes for metagenomic binning, comparative biology and taxonomic classification.</title>
        <authorList>
            <person name="Goeker M."/>
        </authorList>
    </citation>
    <scope>NUCLEOTIDE SEQUENCE [LARGE SCALE GENOMIC DNA]</scope>
    <source>
        <strain evidence="2 3">DSM 27016</strain>
    </source>
</reference>
<gene>
    <name evidence="2" type="ORF">DFR58_12157</name>
</gene>
<dbReference type="InterPro" id="IPR021778">
    <property type="entry name" value="Se/S_carrier-like"/>
</dbReference>